<gene>
    <name evidence="10" type="ORF">SAMN04488090_0409</name>
</gene>
<dbReference type="InterPro" id="IPR038731">
    <property type="entry name" value="RgtA/B/C-like"/>
</dbReference>
<evidence type="ECO:0000256" key="4">
    <source>
        <dbReference type="ARBA" id="ARBA00022679"/>
    </source>
</evidence>
<keyword evidence="2" id="KW-1003">Cell membrane</keyword>
<dbReference type="Proteomes" id="UP000198901">
    <property type="component" value="Unassembled WGS sequence"/>
</dbReference>
<feature type="transmembrane region" description="Helical" evidence="8">
    <location>
        <begin position="116"/>
        <end position="136"/>
    </location>
</feature>
<feature type="transmembrane region" description="Helical" evidence="8">
    <location>
        <begin position="21"/>
        <end position="38"/>
    </location>
</feature>
<organism evidence="10 11">
    <name type="scientific">Siphonobacter aquaeclarae</name>
    <dbReference type="NCBI Taxonomy" id="563176"/>
    <lineage>
        <taxon>Bacteria</taxon>
        <taxon>Pseudomonadati</taxon>
        <taxon>Bacteroidota</taxon>
        <taxon>Cytophagia</taxon>
        <taxon>Cytophagales</taxon>
        <taxon>Cytophagaceae</taxon>
        <taxon>Siphonobacter</taxon>
    </lineage>
</organism>
<name>A0A1G9ICF7_9BACT</name>
<dbReference type="STRING" id="563176.SAMN04488090_0409"/>
<feature type="transmembrane region" description="Helical" evidence="8">
    <location>
        <begin position="278"/>
        <end position="300"/>
    </location>
</feature>
<dbReference type="RefSeq" id="WP_093197050.1">
    <property type="nucleotide sequence ID" value="NZ_FNGS01000001.1"/>
</dbReference>
<evidence type="ECO:0000256" key="1">
    <source>
        <dbReference type="ARBA" id="ARBA00004651"/>
    </source>
</evidence>
<feature type="transmembrane region" description="Helical" evidence="8">
    <location>
        <begin position="214"/>
        <end position="236"/>
    </location>
</feature>
<dbReference type="GO" id="GO:0016763">
    <property type="term" value="F:pentosyltransferase activity"/>
    <property type="evidence" value="ECO:0007669"/>
    <property type="project" value="TreeGrafter"/>
</dbReference>
<keyword evidence="6 8" id="KW-1133">Transmembrane helix</keyword>
<keyword evidence="7 8" id="KW-0472">Membrane</keyword>
<dbReference type="AlphaFoldDB" id="A0A1G9ICF7"/>
<keyword evidence="3" id="KW-0328">Glycosyltransferase</keyword>
<proteinExistence type="predicted"/>
<dbReference type="GO" id="GO:0005886">
    <property type="term" value="C:plasma membrane"/>
    <property type="evidence" value="ECO:0007669"/>
    <property type="project" value="UniProtKB-SubCell"/>
</dbReference>
<dbReference type="PANTHER" id="PTHR33908">
    <property type="entry name" value="MANNOSYLTRANSFERASE YKCB-RELATED"/>
    <property type="match status" value="1"/>
</dbReference>
<dbReference type="EMBL" id="FNGS01000001">
    <property type="protein sequence ID" value="SDL22513.1"/>
    <property type="molecule type" value="Genomic_DNA"/>
</dbReference>
<feature type="transmembrane region" description="Helical" evidence="8">
    <location>
        <begin position="418"/>
        <end position="436"/>
    </location>
</feature>
<dbReference type="OrthoDB" id="9178203at2"/>
<evidence type="ECO:0000256" key="6">
    <source>
        <dbReference type="ARBA" id="ARBA00022989"/>
    </source>
</evidence>
<feature type="transmembrane region" description="Helical" evidence="8">
    <location>
        <begin position="361"/>
        <end position="382"/>
    </location>
</feature>
<evidence type="ECO:0000256" key="3">
    <source>
        <dbReference type="ARBA" id="ARBA00022676"/>
    </source>
</evidence>
<evidence type="ECO:0000256" key="5">
    <source>
        <dbReference type="ARBA" id="ARBA00022692"/>
    </source>
</evidence>
<evidence type="ECO:0000313" key="10">
    <source>
        <dbReference type="EMBL" id="SDL22513.1"/>
    </source>
</evidence>
<feature type="transmembrane region" description="Helical" evidence="8">
    <location>
        <begin position="312"/>
        <end position="332"/>
    </location>
</feature>
<dbReference type="GO" id="GO:0009103">
    <property type="term" value="P:lipopolysaccharide biosynthetic process"/>
    <property type="evidence" value="ECO:0007669"/>
    <property type="project" value="UniProtKB-ARBA"/>
</dbReference>
<keyword evidence="4 10" id="KW-0808">Transferase</keyword>
<evidence type="ECO:0000313" key="11">
    <source>
        <dbReference type="Proteomes" id="UP000198901"/>
    </source>
</evidence>
<feature type="transmembrane region" description="Helical" evidence="8">
    <location>
        <begin position="170"/>
        <end position="202"/>
    </location>
</feature>
<reference evidence="10 11" key="1">
    <citation type="submission" date="2016-10" db="EMBL/GenBank/DDBJ databases">
        <authorList>
            <person name="de Groot N.N."/>
        </authorList>
    </citation>
    <scope>NUCLEOTIDE SEQUENCE [LARGE SCALE GENOMIC DNA]</scope>
    <source>
        <strain evidence="10 11">DSM 21668</strain>
    </source>
</reference>
<keyword evidence="5 8" id="KW-0812">Transmembrane</keyword>
<dbReference type="GO" id="GO:0010041">
    <property type="term" value="P:response to iron(III) ion"/>
    <property type="evidence" value="ECO:0007669"/>
    <property type="project" value="TreeGrafter"/>
</dbReference>
<accession>A0A1G9ICF7</accession>
<comment type="subcellular location">
    <subcellularLocation>
        <location evidence="1">Cell membrane</location>
        <topology evidence="1">Multi-pass membrane protein</topology>
    </subcellularLocation>
</comment>
<keyword evidence="11" id="KW-1185">Reference proteome</keyword>
<dbReference type="InterPro" id="IPR050297">
    <property type="entry name" value="LipidA_mod_glycosyltrf_83"/>
</dbReference>
<evidence type="ECO:0000256" key="8">
    <source>
        <dbReference type="SAM" id="Phobius"/>
    </source>
</evidence>
<dbReference type="Pfam" id="PF13231">
    <property type="entry name" value="PMT_2"/>
    <property type="match status" value="1"/>
</dbReference>
<feature type="transmembrane region" description="Helical" evidence="8">
    <location>
        <begin position="85"/>
        <end position="109"/>
    </location>
</feature>
<evidence type="ECO:0000256" key="7">
    <source>
        <dbReference type="ARBA" id="ARBA00023136"/>
    </source>
</evidence>
<feature type="domain" description="Glycosyltransferase RgtA/B/C/D-like" evidence="9">
    <location>
        <begin position="70"/>
        <end position="230"/>
    </location>
</feature>
<dbReference type="PANTHER" id="PTHR33908:SF3">
    <property type="entry name" value="UNDECAPRENYL PHOSPHATE-ALPHA-4-AMINO-4-DEOXY-L-ARABINOSE ARABINOSYL TRANSFERASE"/>
    <property type="match status" value="1"/>
</dbReference>
<protein>
    <submittedName>
        <fullName evidence="10">4-amino-4-deoxy-L-arabinose transferase</fullName>
    </submittedName>
</protein>
<evidence type="ECO:0000256" key="2">
    <source>
        <dbReference type="ARBA" id="ARBA00022475"/>
    </source>
</evidence>
<evidence type="ECO:0000259" key="9">
    <source>
        <dbReference type="Pfam" id="PF13231"/>
    </source>
</evidence>
<sequence>MNIALPASGLRKAQDSVFSGLVLLGVLINFSGLLSPVLETDGTLYATIAKNMAHSGDWINLTLEGRDWLDKPHLPFWLTALSYKLFGYASFAYKLPALLCWVLGGWYTYRLARFRYSVYVAQLALLMYLAVEHLLISNVDVRAEPYLTGFCIASLYHFYRLYREKSLAHAVWGAFFAGMAVMTKGIFILIIIGSGIVIDALVRGDWKGLFHPRWWLAVALTCVFFLPELYCLYVQFDLHPEKVVFGQTGVSGLRFFFWDSQFGRFTNSGPIKGAGDPFFYLHTLLWAFLPWSVLFYYALYERFKNRKKADDWVLTGGVLFSLLLFSASKFQLPHYLNVLYPMMCILTAQVVAAAEHKRWMIAVQYGISGLLFLAGLLGIYLISISFGWVAFLLVGILAVGAIGLFPPVSITNAVRVSLLASLVMNGVYSLLLYPAIVGYQSGNRVADYVNQQGDIPEISVIPGDAANYALEFYAEKPVRYLTFPVADTAYVFLRPEKATALTAEGYDVRVLERFPHYHISELGVSFINKETRHETLDETLLVRLTR</sequence>
<feature type="transmembrane region" description="Helical" evidence="8">
    <location>
        <begin position="388"/>
        <end position="406"/>
    </location>
</feature>